<dbReference type="Gene3D" id="3.40.720.10">
    <property type="entry name" value="Alkaline Phosphatase, subunit A"/>
    <property type="match status" value="1"/>
</dbReference>
<dbReference type="InterPro" id="IPR017850">
    <property type="entry name" value="Alkaline_phosphatase_core_sf"/>
</dbReference>
<keyword evidence="6" id="KW-1185">Reference proteome</keyword>
<dbReference type="PROSITE" id="PS00149">
    <property type="entry name" value="SULFATASE_2"/>
    <property type="match status" value="1"/>
</dbReference>
<dbReference type="NCBIfam" id="NF010322">
    <property type="entry name" value="PRK13759.1"/>
    <property type="match status" value="1"/>
</dbReference>
<dbReference type="GO" id="GO:0008484">
    <property type="term" value="F:sulfuric ester hydrolase activity"/>
    <property type="evidence" value="ECO:0007669"/>
    <property type="project" value="TreeGrafter"/>
</dbReference>
<comment type="caution">
    <text evidence="5">The sequence shown here is derived from an EMBL/GenBank/DDBJ whole genome shotgun (WGS) entry which is preliminary data.</text>
</comment>
<dbReference type="eggNOG" id="COG3119">
    <property type="taxonomic scope" value="Bacteria"/>
</dbReference>
<organism evidence="5 6">
    <name type="scientific">Paenibacillus pini JCM 16418</name>
    <dbReference type="NCBI Taxonomy" id="1236976"/>
    <lineage>
        <taxon>Bacteria</taxon>
        <taxon>Bacillati</taxon>
        <taxon>Bacillota</taxon>
        <taxon>Bacilli</taxon>
        <taxon>Bacillales</taxon>
        <taxon>Paenibacillaceae</taxon>
        <taxon>Paenibacillus</taxon>
    </lineage>
</organism>
<comment type="similarity">
    <text evidence="1">Belongs to the sulfatase family.</text>
</comment>
<dbReference type="CDD" id="cd16022">
    <property type="entry name" value="sulfatase_like"/>
    <property type="match status" value="1"/>
</dbReference>
<dbReference type="AlphaFoldDB" id="W7YMJ8"/>
<dbReference type="GO" id="GO:0005737">
    <property type="term" value="C:cytoplasm"/>
    <property type="evidence" value="ECO:0007669"/>
    <property type="project" value="TreeGrafter"/>
</dbReference>
<dbReference type="SUPFAM" id="SSF53649">
    <property type="entry name" value="Alkaline phosphatase-like"/>
    <property type="match status" value="1"/>
</dbReference>
<dbReference type="Proteomes" id="UP000019364">
    <property type="component" value="Unassembled WGS sequence"/>
</dbReference>
<protein>
    <submittedName>
        <fullName evidence="5">Choline-sulfatase</fullName>
    </submittedName>
</protein>
<dbReference type="GO" id="GO:0046872">
    <property type="term" value="F:metal ion binding"/>
    <property type="evidence" value="ECO:0007669"/>
    <property type="project" value="UniProtKB-KW"/>
</dbReference>
<evidence type="ECO:0000259" key="4">
    <source>
        <dbReference type="Pfam" id="PF00884"/>
    </source>
</evidence>
<name>W7YMJ8_9BACL</name>
<evidence type="ECO:0000256" key="2">
    <source>
        <dbReference type="ARBA" id="ARBA00022723"/>
    </source>
</evidence>
<evidence type="ECO:0000256" key="1">
    <source>
        <dbReference type="ARBA" id="ARBA00008779"/>
    </source>
</evidence>
<dbReference type="STRING" id="1236976.JCM16418_2956"/>
<evidence type="ECO:0000256" key="3">
    <source>
        <dbReference type="ARBA" id="ARBA00022801"/>
    </source>
</evidence>
<evidence type="ECO:0000313" key="6">
    <source>
        <dbReference type="Proteomes" id="UP000019364"/>
    </source>
</evidence>
<reference evidence="5 6" key="1">
    <citation type="journal article" date="2014" name="Genome Announc.">
        <title>Draft Genome Sequence of Paenibacillus pini JCM 16418T, Isolated from the Rhizosphere of Pine Tree.</title>
        <authorList>
            <person name="Yuki M."/>
            <person name="Oshima K."/>
            <person name="Suda W."/>
            <person name="Oshida Y."/>
            <person name="Kitamura K."/>
            <person name="Iida Y."/>
            <person name="Hattori M."/>
            <person name="Ohkuma M."/>
        </authorList>
    </citation>
    <scope>NUCLEOTIDE SEQUENCE [LARGE SCALE GENOMIC DNA]</scope>
    <source>
        <strain evidence="5 6">JCM 16418</strain>
    </source>
</reference>
<evidence type="ECO:0000313" key="5">
    <source>
        <dbReference type="EMBL" id="GAF08848.1"/>
    </source>
</evidence>
<proteinExistence type="inferred from homology"/>
<keyword evidence="2" id="KW-0479">Metal-binding</keyword>
<dbReference type="EMBL" id="BAVZ01000008">
    <property type="protein sequence ID" value="GAF08848.1"/>
    <property type="molecule type" value="Genomic_DNA"/>
</dbReference>
<keyword evidence="3" id="KW-0378">Hydrolase</keyword>
<dbReference type="InterPro" id="IPR000917">
    <property type="entry name" value="Sulfatase_N"/>
</dbReference>
<dbReference type="PANTHER" id="PTHR45953">
    <property type="entry name" value="IDURONATE 2-SULFATASE"/>
    <property type="match status" value="1"/>
</dbReference>
<dbReference type="OrthoDB" id="9762324at2"/>
<dbReference type="Pfam" id="PF00884">
    <property type="entry name" value="Sulfatase"/>
    <property type="match status" value="1"/>
</dbReference>
<sequence length="504" mass="57043">MNTNNESNKPNILLITVDQMRFDCLSIAGHPVVETPNLDELSRTGVRFDRAYSATPTCVPARAAIFTGQSQRTHGRVGYQDCVPWNYTETLPGELAQAGYHTQCVGKMHVYPARNLMGFHNVVLHDGYLHHNRNNHSIPVREHYDEVDDYLNWLRERVPGADMTDLGLDCNSSTVARPWHLAEMQHPTNWVVTESIDFLRRRDPSKPFFLWMSFVRPHPPFDPPQAYLDLYTDADIPMPPIGDWAMEVDDDQEGLNPVTSKGIVPKRRLKRAIAAYYALITHIDHQIGRFLQALSEYGETNNTIIMFTSDHGELLGDHNLFRKSLPYEGSTRVPFIVNDPGNRLNLVKGKVCQEIVEMRDIMPSMLDAAGVPIPATVEGDSVWKLASSQATAISNEEGTASSNPDWRAYLHGEQTQGKLSNHWVTDGKEKFIWYSQSGAEQFFVLSQDPQELHNAIDDEDQQERVAYWRSVLIHELEGREEGYSDGTSLIVGRKPVAVLSHIRS</sequence>
<feature type="domain" description="Sulfatase N-terminal" evidence="4">
    <location>
        <begin position="10"/>
        <end position="371"/>
    </location>
</feature>
<dbReference type="PANTHER" id="PTHR45953:SF1">
    <property type="entry name" value="IDURONATE 2-SULFATASE"/>
    <property type="match status" value="1"/>
</dbReference>
<accession>W7YMJ8</accession>
<gene>
    <name evidence="5" type="ORF">JCM16418_2956</name>
</gene>
<dbReference type="InterPro" id="IPR024607">
    <property type="entry name" value="Sulfatase_CS"/>
</dbReference>